<dbReference type="RefSeq" id="WP_010862777.1">
    <property type="nucleotide sequence ID" value="NZ_KB944507.1"/>
</dbReference>
<evidence type="ECO:0000256" key="4">
    <source>
        <dbReference type="ARBA" id="ARBA00022729"/>
    </source>
</evidence>
<feature type="chain" id="PRO_5004451491" evidence="9">
    <location>
        <begin position="28"/>
        <end position="688"/>
    </location>
</feature>
<comment type="similarity">
    <text evidence="2">Belongs to the bacterial secretin family. PilQ subfamily.</text>
</comment>
<evidence type="ECO:0000256" key="6">
    <source>
        <dbReference type="ARBA" id="ARBA00023136"/>
    </source>
</evidence>
<dbReference type="PANTHER" id="PTHR30604">
    <property type="entry name" value="PROTEIN TRANSPORT PROTEIN HOFQ"/>
    <property type="match status" value="1"/>
</dbReference>
<feature type="signal peptide" evidence="9">
    <location>
        <begin position="1"/>
        <end position="27"/>
    </location>
</feature>
<organism evidence="11 12">
    <name type="scientific">Plesiomonas shigelloides 302-73</name>
    <dbReference type="NCBI Taxonomy" id="1315976"/>
    <lineage>
        <taxon>Bacteria</taxon>
        <taxon>Pseudomonadati</taxon>
        <taxon>Pseudomonadota</taxon>
        <taxon>Gammaproteobacteria</taxon>
        <taxon>Enterobacterales</taxon>
        <taxon>Enterobacteriaceae</taxon>
        <taxon>Plesiomonas</taxon>
    </lineage>
</organism>
<dbReference type="SMART" id="SM00965">
    <property type="entry name" value="STN"/>
    <property type="match status" value="1"/>
</dbReference>
<comment type="caution">
    <text evidence="11">The sequence shown here is derived from an EMBL/GenBank/DDBJ whole genome shotgun (WGS) entry which is preliminary data.</text>
</comment>
<dbReference type="PROSITE" id="PS00875">
    <property type="entry name" value="T2SP_D"/>
    <property type="match status" value="1"/>
</dbReference>
<keyword evidence="7" id="KW-0998">Cell outer membrane</keyword>
<dbReference type="Gene3D" id="3.30.1370.120">
    <property type="match status" value="1"/>
</dbReference>
<evidence type="ECO:0000313" key="11">
    <source>
        <dbReference type="EMBL" id="EON89338.1"/>
    </source>
</evidence>
<evidence type="ECO:0000256" key="7">
    <source>
        <dbReference type="ARBA" id="ARBA00023237"/>
    </source>
</evidence>
<dbReference type="Proteomes" id="UP000014012">
    <property type="component" value="Unassembled WGS sequence"/>
</dbReference>
<dbReference type="InterPro" id="IPR021731">
    <property type="entry name" value="AMIN_dom"/>
</dbReference>
<accession>R8ASP2</accession>
<dbReference type="InterPro" id="IPR011662">
    <property type="entry name" value="Secretin/TonB_short_N"/>
</dbReference>
<evidence type="ECO:0000256" key="2">
    <source>
        <dbReference type="ARBA" id="ARBA00006304"/>
    </source>
</evidence>
<keyword evidence="12" id="KW-1185">Reference proteome</keyword>
<dbReference type="Pfam" id="PF00263">
    <property type="entry name" value="Secretin"/>
    <property type="match status" value="1"/>
</dbReference>
<dbReference type="Pfam" id="PF11741">
    <property type="entry name" value="AMIN"/>
    <property type="match status" value="1"/>
</dbReference>
<keyword evidence="6" id="KW-0472">Membrane</keyword>
<proteinExistence type="inferred from homology"/>
<dbReference type="HOGENOM" id="CLU_006756_0_1_6"/>
<dbReference type="InterPro" id="IPR005644">
    <property type="entry name" value="NolW-like"/>
</dbReference>
<gene>
    <name evidence="11" type="ORF">PLESHI_05762</name>
</gene>
<dbReference type="GO" id="GO:0009306">
    <property type="term" value="P:protein secretion"/>
    <property type="evidence" value="ECO:0007669"/>
    <property type="project" value="InterPro"/>
</dbReference>
<dbReference type="InterPro" id="IPR004846">
    <property type="entry name" value="T2SS/T3SS_dom"/>
</dbReference>
<dbReference type="Gene3D" id="2.60.40.3470">
    <property type="match status" value="1"/>
</dbReference>
<sequence length="688" mass="75191">MMKGAVRSLRYWMVAGVWFGLMSPAWAATLEDVKLRQEGDRLAVSMIFDQPVATPAQQRDTLANTLALTFSQVDKSKLGNTIRVNNPMLRGINIKPSSKGTKIGFDLVRQEPFELRAEGKSYILLLGQTRSTEQVQQNNPILKPTGSSLLSVDFVPRGDGQAELTLNFVQPPADLAIRQSSGRLVLDLPRTTVAGDAYKMDVSRRGTPVKTIRSEATGQNTRLLLDLKGPVDYDQQRIGSQVKVQIRRANSARAQVNNPAQYSKPISLNFQNVPIRTVLQVIADYNQFNLVTTDSVQGEITLRLDNVPWQQALDIILRAKGLDKRIDGNVLLVAPSEVLIERERREMEADAQVSELKPLQTEYIDINFAKASEIAAMLTAPNGRMLSSRGSVSVDERTNTLLVRDIDTVLDTVRQMVASLDRPVSQIQIEARIVTINDESLDELGVRWGMLMDTGNGGMIGGSVEGNLGAIGALDQKPTVDDFLNVNMPASSGAASIAFQIAKINGKLLDLELSALERENNVEIVASPRLLTANKKQASIKQGTELPYEVASSSGASTIEFKDAVLGLDVTPQITPNGQIILDLKVSQNSPGKVYKIGRGEAVSVDKQEVETQVLVDDGETVVLGGVFQHTTIKGVDKVPVLGDIPVMGRLFRRDMDKAGKRELVIFVTPRVVQQNMNRPVSTDPISG</sequence>
<dbReference type="Pfam" id="PF03958">
    <property type="entry name" value="Secretin_N"/>
    <property type="match status" value="1"/>
</dbReference>
<dbReference type="PRINTS" id="PR00811">
    <property type="entry name" value="BCTERIALGSPD"/>
</dbReference>
<keyword evidence="4 9" id="KW-0732">Signal</keyword>
<name>R8ASP2_PLESH</name>
<evidence type="ECO:0000256" key="9">
    <source>
        <dbReference type="SAM" id="SignalP"/>
    </source>
</evidence>
<dbReference type="AlphaFoldDB" id="R8ASP2"/>
<dbReference type="STRING" id="703.SAMEA2665130_00220"/>
<dbReference type="Pfam" id="PF07660">
    <property type="entry name" value="STN"/>
    <property type="match status" value="1"/>
</dbReference>
<evidence type="ECO:0000256" key="8">
    <source>
        <dbReference type="RuleBase" id="RU004004"/>
    </source>
</evidence>
<protein>
    <submittedName>
        <fullName evidence="11">Fimbrial assembly protein</fullName>
    </submittedName>
</protein>
<dbReference type="InterPro" id="IPR038591">
    <property type="entry name" value="NolW-like_sf"/>
</dbReference>
<comment type="subcellular location">
    <subcellularLocation>
        <location evidence="1 8">Cell outer membrane</location>
    </subcellularLocation>
</comment>
<reference evidence="11 12" key="1">
    <citation type="journal article" date="2013" name="Genome Announc.">
        <title>Genome Sequence of Plesiomonas shigelloides Strain 302-73 (Serotype O1).</title>
        <authorList>
            <person name="Pique N."/>
            <person name="Aquilini E."/>
            <person name="Alioto T."/>
            <person name="Minana-Galbis D."/>
            <person name="Tomas J.M."/>
        </authorList>
    </citation>
    <scope>NUCLEOTIDE SEQUENCE [LARGE SCALE GENOMIC DNA]</scope>
    <source>
        <strain evidence="11 12">302-73</strain>
    </source>
</reference>
<dbReference type="EMBL" id="AQQO01000037">
    <property type="protein sequence ID" value="EON89338.1"/>
    <property type="molecule type" value="Genomic_DNA"/>
</dbReference>
<dbReference type="OrthoDB" id="9775455at2"/>
<evidence type="ECO:0000256" key="1">
    <source>
        <dbReference type="ARBA" id="ARBA00004442"/>
    </source>
</evidence>
<dbReference type="PANTHER" id="PTHR30604:SF1">
    <property type="entry name" value="DNA UTILIZATION PROTEIN HOFQ"/>
    <property type="match status" value="1"/>
</dbReference>
<evidence type="ECO:0000256" key="5">
    <source>
        <dbReference type="ARBA" id="ARBA00022927"/>
    </source>
</evidence>
<keyword evidence="3 8" id="KW-0813">Transport</keyword>
<dbReference type="GO" id="GO:0009279">
    <property type="term" value="C:cell outer membrane"/>
    <property type="evidence" value="ECO:0007669"/>
    <property type="project" value="UniProtKB-SubCell"/>
</dbReference>
<dbReference type="PATRIC" id="fig|1315976.3.peg.1132"/>
<dbReference type="InterPro" id="IPR013355">
    <property type="entry name" value="Pilus_4_PilQ"/>
</dbReference>
<keyword evidence="5" id="KW-0653">Protein transport</keyword>
<dbReference type="InterPro" id="IPR001775">
    <property type="entry name" value="GspD/PilQ"/>
</dbReference>
<feature type="domain" description="Secretin/TonB short N-terminal" evidence="10">
    <location>
        <begin position="288"/>
        <end position="336"/>
    </location>
</feature>
<evidence type="ECO:0000313" key="12">
    <source>
        <dbReference type="Proteomes" id="UP000014012"/>
    </source>
</evidence>
<evidence type="ECO:0000259" key="10">
    <source>
        <dbReference type="SMART" id="SM00965"/>
    </source>
</evidence>
<dbReference type="InterPro" id="IPR051808">
    <property type="entry name" value="Type_IV_pilus_biogenesis"/>
</dbReference>
<dbReference type="NCBIfam" id="TIGR02515">
    <property type="entry name" value="IV_pilus_PilQ"/>
    <property type="match status" value="1"/>
</dbReference>
<dbReference type="GeneID" id="69705065"/>
<dbReference type="InterPro" id="IPR004845">
    <property type="entry name" value="T2SS_GspD_CS"/>
</dbReference>
<dbReference type="Gene3D" id="3.30.1370.130">
    <property type="match status" value="1"/>
</dbReference>
<evidence type="ECO:0000256" key="3">
    <source>
        <dbReference type="ARBA" id="ARBA00022448"/>
    </source>
</evidence>